<name>A0A6B0U863_IXORI</name>
<sequence length="92" mass="10250">MRDLLIAVLYTFWRQRVCLIEISAASERAAPRLTTLSAWRPLFGRHLSIASIVFPSSLTSKRLMILLGDMGSCETCTHMVSKVACFAAFKVS</sequence>
<dbReference type="EMBL" id="GIFC01004518">
    <property type="protein sequence ID" value="MXU86601.1"/>
    <property type="molecule type" value="Transcribed_RNA"/>
</dbReference>
<organism evidence="1">
    <name type="scientific">Ixodes ricinus</name>
    <name type="common">Common tick</name>
    <name type="synonym">Acarus ricinus</name>
    <dbReference type="NCBI Taxonomy" id="34613"/>
    <lineage>
        <taxon>Eukaryota</taxon>
        <taxon>Metazoa</taxon>
        <taxon>Ecdysozoa</taxon>
        <taxon>Arthropoda</taxon>
        <taxon>Chelicerata</taxon>
        <taxon>Arachnida</taxon>
        <taxon>Acari</taxon>
        <taxon>Parasitiformes</taxon>
        <taxon>Ixodida</taxon>
        <taxon>Ixodoidea</taxon>
        <taxon>Ixodidae</taxon>
        <taxon>Ixodinae</taxon>
        <taxon>Ixodes</taxon>
    </lineage>
</organism>
<accession>A0A6B0U863</accession>
<reference evidence="1" key="1">
    <citation type="submission" date="2019-12" db="EMBL/GenBank/DDBJ databases">
        <title>An insight into the sialome of adult female Ixodes ricinus ticks feeding for 6 days.</title>
        <authorList>
            <person name="Perner J."/>
            <person name="Ribeiro J.M.C."/>
        </authorList>
    </citation>
    <scope>NUCLEOTIDE SEQUENCE</scope>
    <source>
        <strain evidence="1">Semi-engorged</strain>
        <tissue evidence="1">Salivary glands</tissue>
    </source>
</reference>
<protein>
    <submittedName>
        <fullName evidence="1">Putative secreted protein</fullName>
    </submittedName>
</protein>
<evidence type="ECO:0000313" key="1">
    <source>
        <dbReference type="EMBL" id="MXU86601.1"/>
    </source>
</evidence>
<dbReference type="AlphaFoldDB" id="A0A6B0U863"/>
<proteinExistence type="predicted"/>